<protein>
    <recommendedName>
        <fullName evidence="2">3-keto-alpha-glucoside-1,2-lyase/3-keto-2-hydroxy-glucal hydratase domain-containing protein</fullName>
    </recommendedName>
</protein>
<evidence type="ECO:0000313" key="4">
    <source>
        <dbReference type="Proteomes" id="UP000017837"/>
    </source>
</evidence>
<dbReference type="RefSeq" id="WP_018083211.1">
    <property type="nucleotide sequence ID" value="NZ_AQWM01000026.1"/>
</dbReference>
<evidence type="ECO:0000313" key="3">
    <source>
        <dbReference type="EMBL" id="ESQ81798.1"/>
    </source>
</evidence>
<keyword evidence="1" id="KW-0732">Signal</keyword>
<reference evidence="3 4" key="1">
    <citation type="journal article" date="2014" name="Nature">
        <title>Sequential evolution of bacterial morphology by co-option of a developmental regulator.</title>
        <authorList>
            <person name="Jiang C."/>
            <person name="Brown P.J."/>
            <person name="Ducret A."/>
            <person name="Brun Y.V."/>
        </authorList>
    </citation>
    <scope>NUCLEOTIDE SEQUENCE [LARGE SCALE GENOMIC DNA]</scope>
    <source>
        <strain evidence="3 4">DSM 16100</strain>
    </source>
</reference>
<keyword evidence="4" id="KW-1185">Reference proteome</keyword>
<dbReference type="Gene3D" id="2.60.120.560">
    <property type="entry name" value="Exo-inulinase, domain 1"/>
    <property type="match status" value="1"/>
</dbReference>
<feature type="signal peptide" evidence="1">
    <location>
        <begin position="1"/>
        <end position="22"/>
    </location>
</feature>
<dbReference type="AlphaFoldDB" id="V4QRI2"/>
<dbReference type="InterPro" id="IPR010496">
    <property type="entry name" value="AL/BT2_dom"/>
</dbReference>
<dbReference type="EMBL" id="AWGB01000083">
    <property type="protein sequence ID" value="ESQ81798.1"/>
    <property type="molecule type" value="Genomic_DNA"/>
</dbReference>
<organism evidence="3 4">
    <name type="scientific">Asticcacaulis benevestitus DSM 16100 = ATCC BAA-896</name>
    <dbReference type="NCBI Taxonomy" id="1121022"/>
    <lineage>
        <taxon>Bacteria</taxon>
        <taxon>Pseudomonadati</taxon>
        <taxon>Pseudomonadota</taxon>
        <taxon>Alphaproteobacteria</taxon>
        <taxon>Caulobacterales</taxon>
        <taxon>Caulobacteraceae</taxon>
        <taxon>Asticcacaulis</taxon>
    </lineage>
</organism>
<dbReference type="Pfam" id="PF06439">
    <property type="entry name" value="3keto-disac_hyd"/>
    <property type="match status" value="1"/>
</dbReference>
<dbReference type="OrthoDB" id="9787527at2"/>
<dbReference type="GO" id="GO:0016787">
    <property type="term" value="F:hydrolase activity"/>
    <property type="evidence" value="ECO:0007669"/>
    <property type="project" value="InterPro"/>
</dbReference>
<dbReference type="PATRIC" id="fig|1121022.4.peg.4399"/>
<feature type="chain" id="PRO_5004726036" description="3-keto-alpha-glucoside-1,2-lyase/3-keto-2-hydroxy-glucal hydratase domain-containing protein" evidence="1">
    <location>
        <begin position="23"/>
        <end position="259"/>
    </location>
</feature>
<evidence type="ECO:0000256" key="1">
    <source>
        <dbReference type="SAM" id="SignalP"/>
    </source>
</evidence>
<comment type="caution">
    <text evidence="3">The sequence shown here is derived from an EMBL/GenBank/DDBJ whole genome shotgun (WGS) entry which is preliminary data.</text>
</comment>
<dbReference type="STRING" id="1121022.GCA_000376105_03535"/>
<dbReference type="Proteomes" id="UP000017837">
    <property type="component" value="Unassembled WGS sequence"/>
</dbReference>
<proteinExistence type="predicted"/>
<name>V4QRI2_9CAUL</name>
<sequence>MKNLMGMSLALIITTTPVTALAAEAKWEPLFDGETLEGWTPKIAGHAVGEDPLHTFVAQDGVIRVSYAHYKKFEGAYGHLFWKAPLKAYRLRFEYRLFGEPLPDIKEWEISNSGVMLHAQAPETMRREQAFPVSLEFQLLGIPRPKEEPTGNLCTPGTSVVIGAKRDERHCILSSSPVLPVGLWTQAEIEVLPNGEITHFINGKPVLHYSKPELDPADKDAVPLIATAGGALQLRQGYIALQAEGQQIEFRNIEVQRLD</sequence>
<gene>
    <name evidence="3" type="ORF">ABENE_21480</name>
</gene>
<evidence type="ECO:0000259" key="2">
    <source>
        <dbReference type="Pfam" id="PF06439"/>
    </source>
</evidence>
<accession>V4QRI2</accession>
<dbReference type="eggNOG" id="ENOG502Z7HW">
    <property type="taxonomic scope" value="Bacteria"/>
</dbReference>
<feature type="domain" description="3-keto-alpha-glucoside-1,2-lyase/3-keto-2-hydroxy-glucal hydratase" evidence="2">
    <location>
        <begin position="26"/>
        <end position="255"/>
    </location>
</feature>